<dbReference type="Proteomes" id="UP000245383">
    <property type="component" value="Unassembled WGS sequence"/>
</dbReference>
<dbReference type="AlphaFoldDB" id="A0A2T9Y3T6"/>
<proteinExistence type="predicted"/>
<feature type="domain" description="AB hydrolase-1" evidence="1">
    <location>
        <begin position="47"/>
        <end position="184"/>
    </location>
</feature>
<organism evidence="2 3">
    <name type="scientific">Smittium simulii</name>
    <dbReference type="NCBI Taxonomy" id="133385"/>
    <lineage>
        <taxon>Eukaryota</taxon>
        <taxon>Fungi</taxon>
        <taxon>Fungi incertae sedis</taxon>
        <taxon>Zoopagomycota</taxon>
        <taxon>Kickxellomycotina</taxon>
        <taxon>Harpellomycetes</taxon>
        <taxon>Harpellales</taxon>
        <taxon>Legeriomycetaceae</taxon>
        <taxon>Smittium</taxon>
    </lineage>
</organism>
<gene>
    <name evidence="2" type="ORF">BB561_006490</name>
</gene>
<name>A0A2T9Y3T6_9FUNG</name>
<dbReference type="Pfam" id="PF00561">
    <property type="entry name" value="Abhydrolase_1"/>
    <property type="match status" value="1"/>
</dbReference>
<keyword evidence="3" id="KW-1185">Reference proteome</keyword>
<dbReference type="Gene3D" id="3.40.50.1820">
    <property type="entry name" value="alpha/beta hydrolase"/>
    <property type="match status" value="1"/>
</dbReference>
<comment type="caution">
    <text evidence="2">The sequence shown here is derived from an EMBL/GenBank/DDBJ whole genome shotgun (WGS) entry which is preliminary data.</text>
</comment>
<dbReference type="SUPFAM" id="SSF53474">
    <property type="entry name" value="alpha/beta-Hydrolases"/>
    <property type="match status" value="1"/>
</dbReference>
<dbReference type="STRING" id="133385.A0A2T9Y3T6"/>
<dbReference type="InterPro" id="IPR029058">
    <property type="entry name" value="AB_hydrolase_fold"/>
</dbReference>
<evidence type="ECO:0000259" key="1">
    <source>
        <dbReference type="Pfam" id="PF00561"/>
    </source>
</evidence>
<dbReference type="OrthoDB" id="19657at2759"/>
<accession>A0A2T9Y3T6</accession>
<sequence>METVTTELNINREYLNSSGHILVGSTAKTHCKLFYEIYGEGPKKIAFLNGMGTDRQMWELLVQYFAPKKDYQILVYDHRGTGYSEDCAMLSITTLQMAKDANDVLEFLKWDKEINIVGISMGGMIAQELGLLVPGKIKTITLCSTTSGWTLYKKSAVIMNIRMLMTKVQEEQIDLVLNILYPKGFRRKLKNTRIHGMSSIVGQTLAVLRHRVSDKSLNILGELFPSRRIWIVVGTWDNFIPENDSHCLAKQIGNDSSVLDVFEGAGHSIPTQNFDQFVKKLQLIVDAGQVPLTTSD</sequence>
<reference evidence="2 3" key="1">
    <citation type="journal article" date="2018" name="MBio">
        <title>Comparative Genomics Reveals the Core Gene Toolbox for the Fungus-Insect Symbiosis.</title>
        <authorList>
            <person name="Wang Y."/>
            <person name="Stata M."/>
            <person name="Wang W."/>
            <person name="Stajich J.E."/>
            <person name="White M.M."/>
            <person name="Moncalvo J.M."/>
        </authorList>
    </citation>
    <scope>NUCLEOTIDE SEQUENCE [LARGE SCALE GENOMIC DNA]</scope>
    <source>
        <strain evidence="2 3">SWE-8-4</strain>
    </source>
</reference>
<evidence type="ECO:0000313" key="3">
    <source>
        <dbReference type="Proteomes" id="UP000245383"/>
    </source>
</evidence>
<protein>
    <recommendedName>
        <fullName evidence="1">AB hydrolase-1 domain-containing protein</fullName>
    </recommendedName>
</protein>
<evidence type="ECO:0000313" key="2">
    <source>
        <dbReference type="EMBL" id="PVU86991.1"/>
    </source>
</evidence>
<dbReference type="InterPro" id="IPR050471">
    <property type="entry name" value="AB_hydrolase"/>
</dbReference>
<dbReference type="PANTHER" id="PTHR43433">
    <property type="entry name" value="HYDROLASE, ALPHA/BETA FOLD FAMILY PROTEIN"/>
    <property type="match status" value="1"/>
</dbReference>
<dbReference type="PRINTS" id="PR00111">
    <property type="entry name" value="ABHYDROLASE"/>
</dbReference>
<dbReference type="PANTHER" id="PTHR43433:SF5">
    <property type="entry name" value="AB HYDROLASE-1 DOMAIN-CONTAINING PROTEIN"/>
    <property type="match status" value="1"/>
</dbReference>
<dbReference type="InterPro" id="IPR000073">
    <property type="entry name" value="AB_hydrolase_1"/>
</dbReference>
<dbReference type="EMBL" id="MBFR01000575">
    <property type="protein sequence ID" value="PVU86991.1"/>
    <property type="molecule type" value="Genomic_DNA"/>
</dbReference>